<organism evidence="8 9">
    <name type="scientific">Tetradesmus obliquus</name>
    <name type="common">Green alga</name>
    <name type="synonym">Acutodesmus obliquus</name>
    <dbReference type="NCBI Taxonomy" id="3088"/>
    <lineage>
        <taxon>Eukaryota</taxon>
        <taxon>Viridiplantae</taxon>
        <taxon>Chlorophyta</taxon>
        <taxon>core chlorophytes</taxon>
        <taxon>Chlorophyceae</taxon>
        <taxon>CS clade</taxon>
        <taxon>Sphaeropleales</taxon>
        <taxon>Scenedesmaceae</taxon>
        <taxon>Tetradesmus</taxon>
    </lineage>
</organism>
<reference evidence="8 9" key="1">
    <citation type="submission" date="2016-10" db="EMBL/GenBank/DDBJ databases">
        <authorList>
            <person name="Cai Z."/>
        </authorList>
    </citation>
    <scope>NUCLEOTIDE SEQUENCE [LARGE SCALE GENOMIC DNA]</scope>
</reference>
<keyword evidence="9" id="KW-1185">Reference proteome</keyword>
<evidence type="ECO:0000313" key="8">
    <source>
        <dbReference type="EMBL" id="SZX66851.1"/>
    </source>
</evidence>
<dbReference type="AlphaFoldDB" id="A0A383VNW3"/>
<name>A0A383VNW3_TETOB</name>
<feature type="signal peptide" evidence="7">
    <location>
        <begin position="1"/>
        <end position="19"/>
    </location>
</feature>
<keyword evidence="3 6" id="KW-0812">Transmembrane</keyword>
<dbReference type="GO" id="GO:0016020">
    <property type="term" value="C:membrane"/>
    <property type="evidence" value="ECO:0007669"/>
    <property type="project" value="UniProtKB-SubCell"/>
</dbReference>
<evidence type="ECO:0000256" key="1">
    <source>
        <dbReference type="ARBA" id="ARBA00004141"/>
    </source>
</evidence>
<comment type="subcellular location">
    <subcellularLocation>
        <location evidence="1 6">Membrane</location>
        <topology evidence="1 6">Multi-pass membrane protein</topology>
    </subcellularLocation>
</comment>
<evidence type="ECO:0000256" key="6">
    <source>
        <dbReference type="RuleBase" id="RU362006"/>
    </source>
</evidence>
<comment type="caution">
    <text evidence="6">Lacks conserved residue(s) required for the propagation of feature annotation.</text>
</comment>
<protein>
    <recommendedName>
        <fullName evidence="6">HVA22-like protein</fullName>
    </recommendedName>
</protein>
<feature type="chain" id="PRO_5016797793" description="HVA22-like protein" evidence="7">
    <location>
        <begin position="20"/>
        <end position="185"/>
    </location>
</feature>
<keyword evidence="7" id="KW-0732">Signal</keyword>
<accession>A0A383VNW3</accession>
<evidence type="ECO:0000256" key="2">
    <source>
        <dbReference type="ARBA" id="ARBA00008573"/>
    </source>
</evidence>
<gene>
    <name evidence="8" type="ORF">BQ4739_LOCUS7287</name>
</gene>
<evidence type="ECO:0000256" key="7">
    <source>
        <dbReference type="SAM" id="SignalP"/>
    </source>
</evidence>
<evidence type="ECO:0000256" key="5">
    <source>
        <dbReference type="ARBA" id="ARBA00023136"/>
    </source>
</evidence>
<sequence length="185" mass="20304">MGLTSLLCSLLGTIYPAYASFCAIESAAHDGDKQWLTYWVIHALLVLAEAWAGWLVSWIPFYYQVKLLVVLWLIAPQTQGAKRLYEDFMRPFLYKNAKKIDPVFRGTQAVMQLDVTNQLAKLVEQHGPTAAESVTALLSQLQGGNMVRLRQLVRADPGALGRLLNTAVESLPSPASSHSTGASST</sequence>
<evidence type="ECO:0000313" key="9">
    <source>
        <dbReference type="Proteomes" id="UP000256970"/>
    </source>
</evidence>
<dbReference type="InterPro" id="IPR004345">
    <property type="entry name" value="TB2_DP1_HVA22"/>
</dbReference>
<proteinExistence type="inferred from homology"/>
<dbReference type="Proteomes" id="UP000256970">
    <property type="component" value="Unassembled WGS sequence"/>
</dbReference>
<dbReference type="PANTHER" id="PTHR12300">
    <property type="entry name" value="HVA22-LIKE PROTEINS"/>
    <property type="match status" value="1"/>
</dbReference>
<feature type="transmembrane region" description="Helical" evidence="6">
    <location>
        <begin position="35"/>
        <end position="56"/>
    </location>
</feature>
<dbReference type="PANTHER" id="PTHR12300:SF161">
    <property type="entry name" value="RECEPTOR EXPRESSION-ENHANCING PROTEIN"/>
    <property type="match status" value="1"/>
</dbReference>
<evidence type="ECO:0000256" key="3">
    <source>
        <dbReference type="ARBA" id="ARBA00022692"/>
    </source>
</evidence>
<evidence type="ECO:0000256" key="4">
    <source>
        <dbReference type="ARBA" id="ARBA00022989"/>
    </source>
</evidence>
<comment type="similarity">
    <text evidence="2 6">Belongs to the DP1 family.</text>
</comment>
<keyword evidence="4 6" id="KW-1133">Transmembrane helix</keyword>
<dbReference type="EMBL" id="FNXT01000760">
    <property type="protein sequence ID" value="SZX66851.1"/>
    <property type="molecule type" value="Genomic_DNA"/>
</dbReference>
<dbReference type="Pfam" id="PF03134">
    <property type="entry name" value="TB2_DP1_HVA22"/>
    <property type="match status" value="1"/>
</dbReference>
<keyword evidence="5 6" id="KW-0472">Membrane</keyword>